<evidence type="ECO:0000313" key="8">
    <source>
        <dbReference type="EMBL" id="BDB95894.1"/>
    </source>
</evidence>
<dbReference type="Gene3D" id="1.10.150.130">
    <property type="match status" value="1"/>
</dbReference>
<dbReference type="PANTHER" id="PTHR30349">
    <property type="entry name" value="PHAGE INTEGRASE-RELATED"/>
    <property type="match status" value="1"/>
</dbReference>
<keyword evidence="2" id="KW-0229">DNA integration</keyword>
<evidence type="ECO:0000259" key="6">
    <source>
        <dbReference type="PROSITE" id="PS51898"/>
    </source>
</evidence>
<evidence type="ECO:0000256" key="3">
    <source>
        <dbReference type="ARBA" id="ARBA00023125"/>
    </source>
</evidence>
<dbReference type="InterPro" id="IPR011010">
    <property type="entry name" value="DNA_brk_join_enz"/>
</dbReference>
<feature type="domain" description="Tyr recombinase" evidence="6">
    <location>
        <begin position="118"/>
        <end position="308"/>
    </location>
</feature>
<dbReference type="SUPFAM" id="SSF56349">
    <property type="entry name" value="DNA breaking-rejoining enzymes"/>
    <property type="match status" value="1"/>
</dbReference>
<dbReference type="Pfam" id="PF00589">
    <property type="entry name" value="Phage_integrase"/>
    <property type="match status" value="1"/>
</dbReference>
<dbReference type="Gene3D" id="1.10.443.10">
    <property type="entry name" value="Intergrase catalytic core"/>
    <property type="match status" value="1"/>
</dbReference>
<organism evidence="8 9">
    <name type="scientific">Candidatus Hydrogenosomobacter endosymbioticus</name>
    <dbReference type="NCBI Taxonomy" id="2558174"/>
    <lineage>
        <taxon>Bacteria</taxon>
        <taxon>Pseudomonadati</taxon>
        <taxon>Pseudomonadota</taxon>
        <taxon>Alphaproteobacteria</taxon>
        <taxon>Holosporales</taxon>
        <taxon>Holosporaceae</taxon>
        <taxon>Candidatus Hydrogenosomobacter</taxon>
    </lineage>
</organism>
<dbReference type="InterPro" id="IPR044068">
    <property type="entry name" value="CB"/>
</dbReference>
<dbReference type="PROSITE" id="PS51898">
    <property type="entry name" value="TYR_RECOMBINASE"/>
    <property type="match status" value="1"/>
</dbReference>
<evidence type="ECO:0000256" key="4">
    <source>
        <dbReference type="ARBA" id="ARBA00023172"/>
    </source>
</evidence>
<dbReference type="EMBL" id="AP025225">
    <property type="protein sequence ID" value="BDB95894.1"/>
    <property type="molecule type" value="Genomic_DNA"/>
</dbReference>
<evidence type="ECO:0000313" key="9">
    <source>
        <dbReference type="Proteomes" id="UP001320209"/>
    </source>
</evidence>
<name>A0ABM7V820_9PROT</name>
<keyword evidence="3 5" id="KW-0238">DNA-binding</keyword>
<evidence type="ECO:0000256" key="2">
    <source>
        <dbReference type="ARBA" id="ARBA00022908"/>
    </source>
</evidence>
<reference evidence="8" key="1">
    <citation type="submission" date="2021-10" db="EMBL/GenBank/DDBJ databases">
        <title>Genome Sequence of The Candidatus Hydrogeosomobacter endosymbioticus, an Intracellular Bacterial Symbiont of the Anaerobic Ciliate GW7.</title>
        <authorList>
            <person name="Shiohama Y."/>
            <person name="Shinzato N."/>
        </authorList>
    </citation>
    <scope>NUCLEOTIDE SEQUENCE [LARGE SCALE GENOMIC DNA]</scope>
    <source>
        <strain evidence="8">200920</strain>
    </source>
</reference>
<dbReference type="PANTHER" id="PTHR30349:SF81">
    <property type="entry name" value="TYROSINE RECOMBINASE XERC"/>
    <property type="match status" value="1"/>
</dbReference>
<protein>
    <submittedName>
        <fullName evidence="8">Tyrosine recombinase XerD</fullName>
    </submittedName>
</protein>
<evidence type="ECO:0000256" key="1">
    <source>
        <dbReference type="ARBA" id="ARBA00022829"/>
    </source>
</evidence>
<dbReference type="Proteomes" id="UP001320209">
    <property type="component" value="Chromosome"/>
</dbReference>
<dbReference type="CDD" id="cd00798">
    <property type="entry name" value="INT_XerDC_C"/>
    <property type="match status" value="1"/>
</dbReference>
<dbReference type="InterPro" id="IPR010998">
    <property type="entry name" value="Integrase_recombinase_N"/>
</dbReference>
<keyword evidence="1" id="KW-0159">Chromosome partition</keyword>
<gene>
    <name evidence="8" type="primary">xerD</name>
    <name evidence="8" type="ORF">HYD_0270</name>
</gene>
<feature type="domain" description="Core-binding (CB)" evidence="7">
    <location>
        <begin position="14"/>
        <end position="97"/>
    </location>
</feature>
<keyword evidence="9" id="KW-1185">Reference proteome</keyword>
<proteinExistence type="predicted"/>
<dbReference type="InterPro" id="IPR004107">
    <property type="entry name" value="Integrase_SAM-like_N"/>
</dbReference>
<sequence>MGEGSRNWVSSFECENIKLAELFLEMMASERGVAKYTIQAYKTDVRGWIEFLGNRAVSHATRAEAEEYVLMMNSASLKTRSIARKICALRQFYKFLISEDLALVHPFDDVCVSIRQDILPKILSMTDVSTLLESARRDASAEGRRTWAIVELLYATGIRISELVSLRMGFVCDIMKESFEGYVNIKGKGGNERIVFTTQRSIEAVRAYVMIRPLFLDKEENDFLFASRGATGHITRQRVGQILKQLAANCGIANEKISPHVLRHAFATHLLENGMDIVSLQSLLGHKDISTTQIYTHVSNCRLSEVVDKFHPLGKSEHKNEE</sequence>
<evidence type="ECO:0000259" key="7">
    <source>
        <dbReference type="PROSITE" id="PS51900"/>
    </source>
</evidence>
<keyword evidence="4" id="KW-0233">DNA recombination</keyword>
<dbReference type="NCBIfam" id="NF001399">
    <property type="entry name" value="PRK00283.1"/>
    <property type="match status" value="1"/>
</dbReference>
<dbReference type="RefSeq" id="WP_236865116.1">
    <property type="nucleotide sequence ID" value="NZ_AP025225.1"/>
</dbReference>
<evidence type="ECO:0000256" key="5">
    <source>
        <dbReference type="PROSITE-ProRule" id="PRU01248"/>
    </source>
</evidence>
<dbReference type="InterPro" id="IPR002104">
    <property type="entry name" value="Integrase_catalytic"/>
</dbReference>
<dbReference type="PROSITE" id="PS51900">
    <property type="entry name" value="CB"/>
    <property type="match status" value="1"/>
</dbReference>
<dbReference type="Pfam" id="PF02899">
    <property type="entry name" value="Phage_int_SAM_1"/>
    <property type="match status" value="1"/>
</dbReference>
<dbReference type="InterPro" id="IPR050090">
    <property type="entry name" value="Tyrosine_recombinase_XerCD"/>
</dbReference>
<accession>A0ABM7V820</accession>
<dbReference type="InterPro" id="IPR013762">
    <property type="entry name" value="Integrase-like_cat_sf"/>
</dbReference>